<evidence type="ECO:0000313" key="3">
    <source>
        <dbReference type="Proteomes" id="UP001465976"/>
    </source>
</evidence>
<dbReference type="InterPro" id="IPR032675">
    <property type="entry name" value="LRR_dom_sf"/>
</dbReference>
<name>A0ABR3FZJ0_9AGAR</name>
<dbReference type="Gene3D" id="3.80.10.10">
    <property type="entry name" value="Ribonuclease Inhibitor"/>
    <property type="match status" value="1"/>
</dbReference>
<evidence type="ECO:0000313" key="2">
    <source>
        <dbReference type="EMBL" id="KAL0580832.1"/>
    </source>
</evidence>
<organism evidence="2 3">
    <name type="scientific">Marasmius crinis-equi</name>
    <dbReference type="NCBI Taxonomy" id="585013"/>
    <lineage>
        <taxon>Eukaryota</taxon>
        <taxon>Fungi</taxon>
        <taxon>Dikarya</taxon>
        <taxon>Basidiomycota</taxon>
        <taxon>Agaricomycotina</taxon>
        <taxon>Agaricomycetes</taxon>
        <taxon>Agaricomycetidae</taxon>
        <taxon>Agaricales</taxon>
        <taxon>Marasmiineae</taxon>
        <taxon>Marasmiaceae</taxon>
        <taxon>Marasmius</taxon>
    </lineage>
</organism>
<keyword evidence="3" id="KW-1185">Reference proteome</keyword>
<sequence length="522" mass="58621">MASLPPAFRTHTCYSPLPSEGDKARLLECLATDERILERCREEMHSLTERLAKFEIYTTNLQKRINQHRFIVSSIRKVPPEIWSQIFFLVCSVPQHTLFISREHPVQAPATALSHVCPRWREIVCASPRLWSSLDVDIHQPSEGHQNIVEMYLRNSGKHPLKLRIVDSKPQLPIHSSFHPVGATGLAVFRTLIGESARIQELDAEFDGRMLDLIKDYPTVTFPILSSFRNAVSKQPDVVSGQWFWDGIQKAPFKHAVSGYYYPPILPYSQLTSLVCETRLEATMVMECFQRFPPNNLISLTFQDISVPSNMRNLIVPVTLPALEHLTLKTTSSPSCDALSGVLECLTLPSLKSLELQSNYFLGFDDVPSFPSTTRSLLAMIRRSECSLEKLSLNVSGVLQMTDTPLTQVLEATPDLSHLGLYSLDLHENARLEELLSSLTIPESTSSCHDWPVRKLSKLSIEFYGSNPDTPSPEVVKAVRKMHRSRREASDTCWKCQAASVDPTSAALNTSSGSCFIDLDLD</sequence>
<feature type="coiled-coil region" evidence="1">
    <location>
        <begin position="30"/>
        <end position="57"/>
    </location>
</feature>
<protein>
    <recommendedName>
        <fullName evidence="4">F-box domain-containing protein</fullName>
    </recommendedName>
</protein>
<dbReference type="SUPFAM" id="SSF52047">
    <property type="entry name" value="RNI-like"/>
    <property type="match status" value="1"/>
</dbReference>
<evidence type="ECO:0000256" key="1">
    <source>
        <dbReference type="SAM" id="Coils"/>
    </source>
</evidence>
<keyword evidence="1" id="KW-0175">Coiled coil</keyword>
<reference evidence="2 3" key="1">
    <citation type="submission" date="2024-02" db="EMBL/GenBank/DDBJ databases">
        <title>A draft genome for the cacao thread blight pathogen Marasmius crinis-equi.</title>
        <authorList>
            <person name="Cohen S.P."/>
            <person name="Baruah I.K."/>
            <person name="Amoako-Attah I."/>
            <person name="Bukari Y."/>
            <person name="Meinhardt L.W."/>
            <person name="Bailey B.A."/>
        </authorList>
    </citation>
    <scope>NUCLEOTIDE SEQUENCE [LARGE SCALE GENOMIC DNA]</scope>
    <source>
        <strain evidence="2 3">GH-76</strain>
    </source>
</reference>
<gene>
    <name evidence="2" type="ORF">V5O48_001208</name>
</gene>
<accession>A0ABR3FZJ0</accession>
<dbReference type="EMBL" id="JBAHYK010000022">
    <property type="protein sequence ID" value="KAL0580832.1"/>
    <property type="molecule type" value="Genomic_DNA"/>
</dbReference>
<dbReference type="Proteomes" id="UP001465976">
    <property type="component" value="Unassembled WGS sequence"/>
</dbReference>
<dbReference type="Gene3D" id="1.20.1280.50">
    <property type="match status" value="1"/>
</dbReference>
<comment type="caution">
    <text evidence="2">The sequence shown here is derived from an EMBL/GenBank/DDBJ whole genome shotgun (WGS) entry which is preliminary data.</text>
</comment>
<evidence type="ECO:0008006" key="4">
    <source>
        <dbReference type="Google" id="ProtNLM"/>
    </source>
</evidence>
<proteinExistence type="predicted"/>